<sequence>MVDLTLYTRKNCHLCDVTREDLASLQEQYPHRLIEVDIDADPSLVTTYGEKIPVVEVGPYSLSAPIDRKDLAMTIGAAIDREEQLEKVGDEGYRRRSKRGQTVSGGDKFSFWFSRQYMLVFTLLLFLYVGLPVLAPVLMKAGATGPASIIYKMYSPLCHQFGFRSFFLFGEQPYYPLRETGLTGGETGLVDFESATGIFHLHEANGNARWEARAYRGSAEVGYKMALCERDMAIYGAMFLFALIFWITGRRIPPLHWIFWLL</sequence>
<dbReference type="Gene3D" id="3.40.30.10">
    <property type="entry name" value="Glutaredoxin"/>
    <property type="match status" value="1"/>
</dbReference>
<dbReference type="SUPFAM" id="SSF52833">
    <property type="entry name" value="Thioredoxin-like"/>
    <property type="match status" value="1"/>
</dbReference>
<feature type="transmembrane region" description="Helical" evidence="1">
    <location>
        <begin position="232"/>
        <end position="249"/>
    </location>
</feature>
<feature type="non-terminal residue" evidence="2">
    <location>
        <position position="262"/>
    </location>
</feature>
<dbReference type="EMBL" id="JACNJN010000163">
    <property type="protein sequence ID" value="MBC8336464.1"/>
    <property type="molecule type" value="Genomic_DNA"/>
</dbReference>
<keyword evidence="1" id="KW-0472">Membrane</keyword>
<evidence type="ECO:0000313" key="3">
    <source>
        <dbReference type="Proteomes" id="UP000614469"/>
    </source>
</evidence>
<evidence type="ECO:0000313" key="2">
    <source>
        <dbReference type="EMBL" id="MBC8336464.1"/>
    </source>
</evidence>
<gene>
    <name evidence="2" type="ORF">H8E29_14460</name>
</gene>
<keyword evidence="1" id="KW-1133">Transmembrane helix</keyword>
<evidence type="ECO:0000256" key="1">
    <source>
        <dbReference type="SAM" id="Phobius"/>
    </source>
</evidence>
<reference evidence="2 3" key="1">
    <citation type="submission" date="2020-08" db="EMBL/GenBank/DDBJ databases">
        <title>Bridging the membrane lipid divide: bacteria of the FCB group superphylum have the potential to synthesize archaeal ether lipids.</title>
        <authorList>
            <person name="Villanueva L."/>
            <person name="Von Meijenfeldt F.A.B."/>
            <person name="Westbye A.B."/>
            <person name="Yadav S."/>
            <person name="Hopmans E.C."/>
            <person name="Dutilh B.E."/>
            <person name="Sinninghe Damste J.S."/>
        </authorList>
    </citation>
    <scope>NUCLEOTIDE SEQUENCE [LARGE SCALE GENOMIC DNA]</scope>
    <source>
        <strain evidence="2">NIOZ-UU36</strain>
    </source>
</reference>
<comment type="caution">
    <text evidence="2">The sequence shown here is derived from an EMBL/GenBank/DDBJ whole genome shotgun (WGS) entry which is preliminary data.</text>
</comment>
<dbReference type="InterPro" id="IPR008554">
    <property type="entry name" value="Glutaredoxin-like"/>
</dbReference>
<accession>A0A8J6TK26</accession>
<keyword evidence="1" id="KW-0812">Transmembrane</keyword>
<dbReference type="Pfam" id="PF05768">
    <property type="entry name" value="Glrx-like"/>
    <property type="match status" value="1"/>
</dbReference>
<feature type="transmembrane region" description="Helical" evidence="1">
    <location>
        <begin position="117"/>
        <end position="138"/>
    </location>
</feature>
<dbReference type="AlphaFoldDB" id="A0A8J6TK26"/>
<dbReference type="InterPro" id="IPR036249">
    <property type="entry name" value="Thioredoxin-like_sf"/>
</dbReference>
<protein>
    <submittedName>
        <fullName evidence="2">Glutaredoxin family protein</fullName>
    </submittedName>
</protein>
<name>A0A8J6TK26_9CHLR</name>
<dbReference type="Proteomes" id="UP000614469">
    <property type="component" value="Unassembled WGS sequence"/>
</dbReference>
<proteinExistence type="predicted"/>
<organism evidence="2 3">
    <name type="scientific">Candidatus Desulfolinea nitratireducens</name>
    <dbReference type="NCBI Taxonomy" id="2841698"/>
    <lineage>
        <taxon>Bacteria</taxon>
        <taxon>Bacillati</taxon>
        <taxon>Chloroflexota</taxon>
        <taxon>Anaerolineae</taxon>
        <taxon>Anaerolineales</taxon>
        <taxon>Anaerolineales incertae sedis</taxon>
        <taxon>Candidatus Desulfolinea</taxon>
    </lineage>
</organism>